<dbReference type="Gene3D" id="1.10.630.10">
    <property type="entry name" value="Cytochrome P450"/>
    <property type="match status" value="1"/>
</dbReference>
<dbReference type="GO" id="GO:0005506">
    <property type="term" value="F:iron ion binding"/>
    <property type="evidence" value="ECO:0007669"/>
    <property type="project" value="InterPro"/>
</dbReference>
<dbReference type="eggNOG" id="KOG0157">
    <property type="taxonomic scope" value="Eukaryota"/>
</dbReference>
<evidence type="ECO:0000256" key="2">
    <source>
        <dbReference type="ARBA" id="ARBA00010617"/>
    </source>
</evidence>
<dbReference type="OMA" id="CAVFKRN"/>
<dbReference type="InterPro" id="IPR047146">
    <property type="entry name" value="Cyt_P450_E_CYP52_fungi"/>
</dbReference>
<evidence type="ECO:0000256" key="4">
    <source>
        <dbReference type="ARBA" id="ARBA00022723"/>
    </source>
</evidence>
<dbReference type="PRINTS" id="PR00385">
    <property type="entry name" value="P450"/>
</dbReference>
<feature type="compositionally biased region" description="Basic and acidic residues" evidence="10">
    <location>
        <begin position="183"/>
        <end position="192"/>
    </location>
</feature>
<feature type="compositionally biased region" description="Low complexity" evidence="10">
    <location>
        <begin position="76"/>
        <end position="91"/>
    </location>
</feature>
<dbReference type="AlphaFoldDB" id="D6RME9"/>
<keyword evidence="7 9" id="KW-0503">Monooxygenase</keyword>
<dbReference type="Pfam" id="PF00067">
    <property type="entry name" value="p450"/>
    <property type="match status" value="1"/>
</dbReference>
<keyword evidence="6 8" id="KW-0408">Iron</keyword>
<dbReference type="SUPFAM" id="SSF48264">
    <property type="entry name" value="Cytochrome P450"/>
    <property type="match status" value="1"/>
</dbReference>
<name>D6RME9_COPC7</name>
<evidence type="ECO:0000256" key="8">
    <source>
        <dbReference type="PIRSR" id="PIRSR602401-1"/>
    </source>
</evidence>
<keyword evidence="3 8" id="KW-0349">Heme</keyword>
<dbReference type="InterPro" id="IPR017972">
    <property type="entry name" value="Cyt_P450_CS"/>
</dbReference>
<dbReference type="GeneID" id="9379647"/>
<evidence type="ECO:0000313" key="11">
    <source>
        <dbReference type="EMBL" id="EFI27617.1"/>
    </source>
</evidence>
<organism evidence="11 12">
    <name type="scientific">Coprinopsis cinerea (strain Okayama-7 / 130 / ATCC MYA-4618 / FGSC 9003)</name>
    <name type="common">Inky cap fungus</name>
    <name type="synonym">Hormographiella aspergillata</name>
    <dbReference type="NCBI Taxonomy" id="240176"/>
    <lineage>
        <taxon>Eukaryota</taxon>
        <taxon>Fungi</taxon>
        <taxon>Dikarya</taxon>
        <taxon>Basidiomycota</taxon>
        <taxon>Agaricomycotina</taxon>
        <taxon>Agaricomycetes</taxon>
        <taxon>Agaricomycetidae</taxon>
        <taxon>Agaricales</taxon>
        <taxon>Agaricineae</taxon>
        <taxon>Psathyrellaceae</taxon>
        <taxon>Coprinopsis</taxon>
    </lineage>
</organism>
<evidence type="ECO:0000256" key="5">
    <source>
        <dbReference type="ARBA" id="ARBA00023002"/>
    </source>
</evidence>
<dbReference type="InterPro" id="IPR036396">
    <property type="entry name" value="Cyt_P450_sf"/>
</dbReference>
<proteinExistence type="inferred from homology"/>
<dbReference type="InParanoid" id="D6RME9"/>
<dbReference type="GO" id="GO:0016705">
    <property type="term" value="F:oxidoreductase activity, acting on paired donors, with incorporation or reduction of molecular oxygen"/>
    <property type="evidence" value="ECO:0007669"/>
    <property type="project" value="InterPro"/>
</dbReference>
<dbReference type="PANTHER" id="PTHR24287">
    <property type="entry name" value="P450, PUTATIVE (EUROFUNG)-RELATED"/>
    <property type="match status" value="1"/>
</dbReference>
<comment type="similarity">
    <text evidence="2 9">Belongs to the cytochrome P450 family.</text>
</comment>
<dbReference type="KEGG" id="cci:CC1G_14543"/>
<keyword evidence="4 8" id="KW-0479">Metal-binding</keyword>
<reference evidence="11 12" key="1">
    <citation type="journal article" date="2010" name="Proc. Natl. Acad. Sci. U.S.A.">
        <title>Insights into evolution of multicellular fungi from the assembled chromosomes of the mushroom Coprinopsis cinerea (Coprinus cinereus).</title>
        <authorList>
            <person name="Stajich J.E."/>
            <person name="Wilke S.K."/>
            <person name="Ahren D."/>
            <person name="Au C.H."/>
            <person name="Birren B.W."/>
            <person name="Borodovsky M."/>
            <person name="Burns C."/>
            <person name="Canback B."/>
            <person name="Casselton L.A."/>
            <person name="Cheng C.K."/>
            <person name="Deng J."/>
            <person name="Dietrich F.S."/>
            <person name="Fargo D.C."/>
            <person name="Farman M.L."/>
            <person name="Gathman A.C."/>
            <person name="Goldberg J."/>
            <person name="Guigo R."/>
            <person name="Hoegger P.J."/>
            <person name="Hooker J.B."/>
            <person name="Huggins A."/>
            <person name="James T.Y."/>
            <person name="Kamada T."/>
            <person name="Kilaru S."/>
            <person name="Kodira C."/>
            <person name="Kues U."/>
            <person name="Kupfer D."/>
            <person name="Kwan H.S."/>
            <person name="Lomsadze A."/>
            <person name="Li W."/>
            <person name="Lilly W.W."/>
            <person name="Ma L.J."/>
            <person name="Mackey A.J."/>
            <person name="Manning G."/>
            <person name="Martin F."/>
            <person name="Muraguchi H."/>
            <person name="Natvig D.O."/>
            <person name="Palmerini H."/>
            <person name="Ramesh M.A."/>
            <person name="Rehmeyer C.J."/>
            <person name="Roe B.A."/>
            <person name="Shenoy N."/>
            <person name="Stanke M."/>
            <person name="Ter-Hovhannisyan V."/>
            <person name="Tunlid A."/>
            <person name="Velagapudi R."/>
            <person name="Vision T.J."/>
            <person name="Zeng Q."/>
            <person name="Zolan M.E."/>
            <person name="Pukkila P.J."/>
        </authorList>
    </citation>
    <scope>NUCLEOTIDE SEQUENCE [LARGE SCALE GENOMIC DNA]</scope>
    <source>
        <strain evidence="12">Okayama-7 / 130 / ATCC MYA-4618 / FGSC 9003</strain>
    </source>
</reference>
<feature type="region of interest" description="Disordered" evidence="10">
    <location>
        <begin position="72"/>
        <end position="103"/>
    </location>
</feature>
<dbReference type="PANTHER" id="PTHR24287:SF1">
    <property type="entry name" value="P450, PUTATIVE (EUROFUNG)-RELATED"/>
    <property type="match status" value="1"/>
</dbReference>
<dbReference type="HOGENOM" id="CLU_001570_27_0_1"/>
<dbReference type="RefSeq" id="XP_002911111.1">
    <property type="nucleotide sequence ID" value="XM_002911065.1"/>
</dbReference>
<dbReference type="GO" id="GO:0020037">
    <property type="term" value="F:heme binding"/>
    <property type="evidence" value="ECO:0007669"/>
    <property type="project" value="InterPro"/>
</dbReference>
<accession>D6RME9</accession>
<comment type="cofactor">
    <cofactor evidence="1 8">
        <name>heme</name>
        <dbReference type="ChEBI" id="CHEBI:30413"/>
    </cofactor>
</comment>
<comment type="caution">
    <text evidence="11">The sequence shown here is derived from an EMBL/GenBank/DDBJ whole genome shotgun (WGS) entry which is preliminary data.</text>
</comment>
<evidence type="ECO:0000256" key="3">
    <source>
        <dbReference type="ARBA" id="ARBA00022617"/>
    </source>
</evidence>
<evidence type="ECO:0000256" key="10">
    <source>
        <dbReference type="SAM" id="MobiDB-lite"/>
    </source>
</evidence>
<dbReference type="GO" id="GO:0004497">
    <property type="term" value="F:monooxygenase activity"/>
    <property type="evidence" value="ECO:0007669"/>
    <property type="project" value="UniProtKB-KW"/>
</dbReference>
<sequence length="404" mass="46589">MTRPFFTRERISDFETFDTHAEEALHLARGRLREGYPIDFQDLAARFTLDSASSFLFGNDVRSLEAGLAYPPSGTAASQPLPSSPPSSASSNKSHNQNHTFETHPSNTFVHAFQSAQLRSAFRTRLGEQWALAEFWGDKVRKERGIVDGFVEAVLERGVREWEEEEERKLNLGIGEKGNSGKAEGEGEREREGKEDVTLLQHLSATLLTFALYALTQHPHVESKLRNEVISKVGYSRRPDYEDMKELKYLRAFVNVNETIWESKTPEGEVKKHYIPASTRILYGVMYMQRRKDLWGPDAEEFDPDRFIDSRLQKYLIPNPYIFCPFNAGPRICLGQQFAYHETSFFLIRLIQQFTNFRLAEDAMTEDTKPPKHWREDRGRFGGRVVEREKVWPSSHLTLYVKVS</sequence>
<dbReference type="PROSITE" id="PS00086">
    <property type="entry name" value="CYTOCHROME_P450"/>
    <property type="match status" value="1"/>
</dbReference>
<dbReference type="EMBL" id="AACS02000005">
    <property type="protein sequence ID" value="EFI27617.1"/>
    <property type="molecule type" value="Genomic_DNA"/>
</dbReference>
<feature type="region of interest" description="Disordered" evidence="10">
    <location>
        <begin position="172"/>
        <end position="192"/>
    </location>
</feature>
<dbReference type="PRINTS" id="PR00463">
    <property type="entry name" value="EP450I"/>
</dbReference>
<evidence type="ECO:0000256" key="6">
    <source>
        <dbReference type="ARBA" id="ARBA00023004"/>
    </source>
</evidence>
<dbReference type="InterPro" id="IPR002401">
    <property type="entry name" value="Cyt_P450_E_grp-I"/>
</dbReference>
<evidence type="ECO:0000256" key="7">
    <source>
        <dbReference type="ARBA" id="ARBA00023033"/>
    </source>
</evidence>
<feature type="compositionally biased region" description="Polar residues" evidence="10">
    <location>
        <begin position="92"/>
        <end position="103"/>
    </location>
</feature>
<dbReference type="VEuPathDB" id="FungiDB:CC1G_14543"/>
<evidence type="ECO:0000256" key="1">
    <source>
        <dbReference type="ARBA" id="ARBA00001971"/>
    </source>
</evidence>
<feature type="binding site" description="axial binding residue" evidence="8">
    <location>
        <position position="333"/>
    </location>
    <ligand>
        <name>heme</name>
        <dbReference type="ChEBI" id="CHEBI:30413"/>
    </ligand>
    <ligandPart>
        <name>Fe</name>
        <dbReference type="ChEBI" id="CHEBI:18248"/>
    </ligandPart>
</feature>
<dbReference type="Proteomes" id="UP000001861">
    <property type="component" value="Unassembled WGS sequence"/>
</dbReference>
<dbReference type="STRING" id="240176.D6RME9"/>
<evidence type="ECO:0000256" key="9">
    <source>
        <dbReference type="RuleBase" id="RU000461"/>
    </source>
</evidence>
<dbReference type="OrthoDB" id="1470350at2759"/>
<keyword evidence="12" id="KW-1185">Reference proteome</keyword>
<evidence type="ECO:0000313" key="12">
    <source>
        <dbReference type="Proteomes" id="UP000001861"/>
    </source>
</evidence>
<dbReference type="InterPro" id="IPR001128">
    <property type="entry name" value="Cyt_P450"/>
</dbReference>
<gene>
    <name evidence="11" type="ORF">CC1G_14543</name>
</gene>
<keyword evidence="5 9" id="KW-0560">Oxidoreductase</keyword>
<protein>
    <submittedName>
        <fullName evidence="11">Cytochrome P450 monooxygenase pc-2</fullName>
    </submittedName>
</protein>